<name>A0A933LQT6_UNCTE</name>
<dbReference type="AlphaFoldDB" id="A0A933LQT6"/>
<dbReference type="Proteomes" id="UP000772181">
    <property type="component" value="Unassembled WGS sequence"/>
</dbReference>
<accession>A0A933LQT6</accession>
<reference evidence="1" key="1">
    <citation type="submission" date="2020-07" db="EMBL/GenBank/DDBJ databases">
        <title>Huge and variable diversity of episymbiotic CPR bacteria and DPANN archaea in groundwater ecosystems.</title>
        <authorList>
            <person name="He C.Y."/>
            <person name="Keren R."/>
            <person name="Whittaker M."/>
            <person name="Farag I.F."/>
            <person name="Doudna J."/>
            <person name="Cate J.H.D."/>
            <person name="Banfield J.F."/>
        </authorList>
    </citation>
    <scope>NUCLEOTIDE SEQUENCE</scope>
    <source>
        <strain evidence="1">NC_groundwater_1482_Ag_S-0.65um_47_24</strain>
    </source>
</reference>
<sequence length="87" mass="10189">MSESAMLSKVIKELNLIPEHKLSEIYDFIHYFRIGLQKSKGNVEQTMKFAGCWEDMPENLFNEFLEDIKQSRASAFSRRRNDEARSG</sequence>
<dbReference type="EMBL" id="JACQWF010000393">
    <property type="protein sequence ID" value="MBI4596490.1"/>
    <property type="molecule type" value="Genomic_DNA"/>
</dbReference>
<evidence type="ECO:0008006" key="3">
    <source>
        <dbReference type="Google" id="ProtNLM"/>
    </source>
</evidence>
<proteinExistence type="predicted"/>
<protein>
    <recommendedName>
        <fullName evidence="3">DUF2281 domain-containing protein</fullName>
    </recommendedName>
</protein>
<organism evidence="1 2">
    <name type="scientific">Tectimicrobiota bacterium</name>
    <dbReference type="NCBI Taxonomy" id="2528274"/>
    <lineage>
        <taxon>Bacteria</taxon>
        <taxon>Pseudomonadati</taxon>
        <taxon>Nitrospinota/Tectimicrobiota group</taxon>
        <taxon>Candidatus Tectimicrobiota</taxon>
    </lineage>
</organism>
<gene>
    <name evidence="1" type="ORF">HY730_08970</name>
</gene>
<evidence type="ECO:0000313" key="2">
    <source>
        <dbReference type="Proteomes" id="UP000772181"/>
    </source>
</evidence>
<comment type="caution">
    <text evidence="1">The sequence shown here is derived from an EMBL/GenBank/DDBJ whole genome shotgun (WGS) entry which is preliminary data.</text>
</comment>
<evidence type="ECO:0000313" key="1">
    <source>
        <dbReference type="EMBL" id="MBI4596490.1"/>
    </source>
</evidence>